<feature type="compositionally biased region" description="Gly residues" evidence="5">
    <location>
        <begin position="344"/>
        <end position="375"/>
    </location>
</feature>
<evidence type="ECO:0000313" key="7">
    <source>
        <dbReference type="Proteomes" id="UP000612055"/>
    </source>
</evidence>
<dbReference type="EMBL" id="JAEHOE010000001">
    <property type="protein sequence ID" value="KAG2501874.1"/>
    <property type="molecule type" value="Genomic_DNA"/>
</dbReference>
<keyword evidence="2" id="KW-0812">Transmembrane</keyword>
<sequence>MAQADSDRLVQYIFPTERLPAHTQELLKEPQGLGRRVLDSWPQYRGRIRQDAAGRPQVFLNVFEYFMFWTAFYVLRGSSSDSGRADPRAPSGSASASMMAGTMSGFRSMGSAIVGGLLMGRPTGTLQSHPYYRLLRTYLDAFLPRSGGGGGGADGAAGPRASPAGAAVASPGAVGGGMGLGPYGLNLGSGGAAGSGGGSAYKPGTLTAAAGGPDSRGSVVLSVLVEFWLTDLTEPLPVLAADRVSGGVVTPGGVGGAAGMAAGMGVGGGMSGVGVASPGGLGGLLGGPASPNPVTVTVATPPNVRMLTFQPPSEELVEGLVALVRYVHVAEPMEGVAYGSGSAAAGGAGSSRGGGAPGSAGRLPGGGSAAHGGRAGSSRAPPAGSLTPAQVGRPPWLPETPVKTPPPPPPRLLVPPTALVLAGNSAGAAVQAVSRKVYRQLRRAFSQWPAGSPASLTPLITLWLSVIAPWCPTYAHTRKTSASDAAAGGNGSGSGAAGGNGGSGGSGSGAGGAAGGHHLPGLDAAAAAAAGVMEATAAKLHLGGGGGGGGRERERELAGAVSRELLSQYPYTPAWRSHVLAHLPFYSLLLPQFVSLSLSRLKYRPDVALRDLDRVLAVMAAAGPELLRELRGAEAALNDYGRPAAAGGRRRSEGELGEALPWWFEQAQDFEAAAAAGSSQPGSGPPDVTGRLFACDISGAAYSACLLLRSAETLGRPELVAALRQSAGAVLPLGSILPASVTDQPRGPAEGEGCFPEGGRFPPPGRISSLVKAHPQLADPHRLWLDLYKGDPLLRPIASNELAFLVRPLVRASVRINCLLGLDRPYAAGEEEADPPEHLGQAALLWARRRKIRVNLRIFAEVQTLAWLAGLVLLAWALVCVFGGGGGGGAPGLQAAGGGGGGHVHHAGGAYQQQQQQYQQHQQYQYQQQQYRQYQGQGQRQYQQRYQGQGYQGGGGRAAGGGEAPPAAADGAGGYRFAE</sequence>
<feature type="compositionally biased region" description="Gly residues" evidence="5">
    <location>
        <begin position="950"/>
        <end position="963"/>
    </location>
</feature>
<dbReference type="PANTHER" id="PTHR12988">
    <property type="entry name" value="SPHINGOMYELIN PHOSPHODIESTERASE 4"/>
    <property type="match status" value="1"/>
</dbReference>
<keyword evidence="7" id="KW-1185">Reference proteome</keyword>
<dbReference type="GO" id="GO:0046513">
    <property type="term" value="P:ceramide biosynthetic process"/>
    <property type="evidence" value="ECO:0007669"/>
    <property type="project" value="TreeGrafter"/>
</dbReference>
<feature type="compositionally biased region" description="Pro residues" evidence="5">
    <location>
        <begin position="395"/>
        <end position="411"/>
    </location>
</feature>
<dbReference type="GO" id="GO:0006685">
    <property type="term" value="P:sphingomyelin catabolic process"/>
    <property type="evidence" value="ECO:0007669"/>
    <property type="project" value="TreeGrafter"/>
</dbReference>
<feature type="region of interest" description="Disordered" evidence="5">
    <location>
        <begin position="149"/>
        <end position="168"/>
    </location>
</feature>
<comment type="caution">
    <text evidence="6">The sequence shown here is derived from an EMBL/GenBank/DDBJ whole genome shotgun (WGS) entry which is preliminary data.</text>
</comment>
<dbReference type="InterPro" id="IPR024129">
    <property type="entry name" value="Sphingomy_SMPD4"/>
</dbReference>
<feature type="compositionally biased region" description="Low complexity" evidence="5">
    <location>
        <begin position="156"/>
        <end position="168"/>
    </location>
</feature>
<reference evidence="6" key="1">
    <citation type="journal article" date="2020" name="bioRxiv">
        <title>Comparative genomics of Chlamydomonas.</title>
        <authorList>
            <person name="Craig R.J."/>
            <person name="Hasan A.R."/>
            <person name="Ness R.W."/>
            <person name="Keightley P.D."/>
        </authorList>
    </citation>
    <scope>NUCLEOTIDE SEQUENCE</scope>
    <source>
        <strain evidence="6">CCAP 11/70</strain>
    </source>
</reference>
<evidence type="ECO:0000313" key="6">
    <source>
        <dbReference type="EMBL" id="KAG2501874.1"/>
    </source>
</evidence>
<dbReference type="PANTHER" id="PTHR12988:SF6">
    <property type="entry name" value="SPHINGOMYELIN PHOSPHODIESTERASE 4"/>
    <property type="match status" value="1"/>
</dbReference>
<dbReference type="GO" id="GO:0050290">
    <property type="term" value="F:sphingomyelin phosphodiesterase D activity"/>
    <property type="evidence" value="ECO:0007669"/>
    <property type="project" value="InterPro"/>
</dbReference>
<evidence type="ECO:0000256" key="3">
    <source>
        <dbReference type="ARBA" id="ARBA00022989"/>
    </source>
</evidence>
<evidence type="ECO:0000256" key="4">
    <source>
        <dbReference type="ARBA" id="ARBA00023136"/>
    </source>
</evidence>
<feature type="compositionally biased region" description="Gly residues" evidence="5">
    <location>
        <begin position="488"/>
        <end position="512"/>
    </location>
</feature>
<comment type="subcellular location">
    <subcellularLocation>
        <location evidence="1">Membrane</location>
        <topology evidence="1">Single-pass membrane protein</topology>
    </subcellularLocation>
</comment>
<evidence type="ECO:0000256" key="2">
    <source>
        <dbReference type="ARBA" id="ARBA00022692"/>
    </source>
</evidence>
<evidence type="ECO:0000256" key="5">
    <source>
        <dbReference type="SAM" id="MobiDB-lite"/>
    </source>
</evidence>
<protein>
    <submittedName>
        <fullName evidence="6">Uncharacterized protein</fullName>
    </submittedName>
</protein>
<organism evidence="6 7">
    <name type="scientific">Edaphochlamys debaryana</name>
    <dbReference type="NCBI Taxonomy" id="47281"/>
    <lineage>
        <taxon>Eukaryota</taxon>
        <taxon>Viridiplantae</taxon>
        <taxon>Chlorophyta</taxon>
        <taxon>core chlorophytes</taxon>
        <taxon>Chlorophyceae</taxon>
        <taxon>CS clade</taxon>
        <taxon>Chlamydomonadales</taxon>
        <taxon>Chlamydomonadales incertae sedis</taxon>
        <taxon>Edaphochlamys</taxon>
    </lineage>
</organism>
<feature type="region of interest" description="Disordered" evidence="5">
    <location>
        <begin position="482"/>
        <end position="512"/>
    </location>
</feature>
<feature type="region of interest" description="Disordered" evidence="5">
    <location>
        <begin position="945"/>
        <end position="979"/>
    </location>
</feature>
<keyword evidence="3" id="KW-1133">Transmembrane helix</keyword>
<feature type="region of interest" description="Disordered" evidence="5">
    <location>
        <begin position="340"/>
        <end position="411"/>
    </location>
</feature>
<gene>
    <name evidence="6" type="ORF">HYH03_000372</name>
</gene>
<dbReference type="AlphaFoldDB" id="A0A835YQ94"/>
<dbReference type="GO" id="GO:0016020">
    <property type="term" value="C:membrane"/>
    <property type="evidence" value="ECO:0007669"/>
    <property type="project" value="UniProtKB-SubCell"/>
</dbReference>
<proteinExistence type="predicted"/>
<name>A0A835YQ94_9CHLO</name>
<evidence type="ECO:0000256" key="1">
    <source>
        <dbReference type="ARBA" id="ARBA00004167"/>
    </source>
</evidence>
<dbReference type="Proteomes" id="UP000612055">
    <property type="component" value="Unassembled WGS sequence"/>
</dbReference>
<dbReference type="OrthoDB" id="10251508at2759"/>
<dbReference type="GO" id="GO:0046475">
    <property type="term" value="P:glycerophospholipid catabolic process"/>
    <property type="evidence" value="ECO:0007669"/>
    <property type="project" value="TreeGrafter"/>
</dbReference>
<keyword evidence="4" id="KW-0472">Membrane</keyword>
<accession>A0A835YQ94</accession>